<dbReference type="Proteomes" id="UP000238312">
    <property type="component" value="Unassembled WGS sequence"/>
</dbReference>
<dbReference type="InterPro" id="IPR036513">
    <property type="entry name" value="STAS_dom_sf"/>
</dbReference>
<evidence type="ECO:0000313" key="3">
    <source>
        <dbReference type="Proteomes" id="UP000238312"/>
    </source>
</evidence>
<accession>A0A2T0MKR4</accession>
<protein>
    <recommendedName>
        <fullName evidence="4">STAS domain-containing protein</fullName>
    </recommendedName>
</protein>
<gene>
    <name evidence="2" type="ORF">B0I32_124221</name>
</gene>
<dbReference type="EMBL" id="PVNG01000024">
    <property type="protein sequence ID" value="PRX58233.1"/>
    <property type="molecule type" value="Genomic_DNA"/>
</dbReference>
<dbReference type="AlphaFoldDB" id="A0A2T0MKR4"/>
<dbReference type="RefSeq" id="WP_146178528.1">
    <property type="nucleotide sequence ID" value="NZ_JBFAIB010000021.1"/>
</dbReference>
<proteinExistence type="predicted"/>
<keyword evidence="3" id="KW-1185">Reference proteome</keyword>
<evidence type="ECO:0000256" key="1">
    <source>
        <dbReference type="SAM" id="MobiDB-lite"/>
    </source>
</evidence>
<name>A0A2T0MKR4_9ACTN</name>
<organism evidence="2 3">
    <name type="scientific">Nonomuraea fuscirosea</name>
    <dbReference type="NCBI Taxonomy" id="1291556"/>
    <lineage>
        <taxon>Bacteria</taxon>
        <taxon>Bacillati</taxon>
        <taxon>Actinomycetota</taxon>
        <taxon>Actinomycetes</taxon>
        <taxon>Streptosporangiales</taxon>
        <taxon>Streptosporangiaceae</taxon>
        <taxon>Nonomuraea</taxon>
    </lineage>
</organism>
<sequence length="168" mass="18413">MSQSSETSPASPGPAAFRFERWLCGPVTVVSMIGSFDRPAVGQVYPVLVQALVARLPPYLVLDLRRLTELTLCGCLMLLLAERHAKEASGRMIAVCDKERLAWAPALARAATIEQALAELAARDRDYRLSVLHRRKDRAAPAARPAGIILPRGPRTWPSAPRPPEQEP</sequence>
<reference evidence="2 3" key="1">
    <citation type="submission" date="2018-03" db="EMBL/GenBank/DDBJ databases">
        <title>Genomic Encyclopedia of Type Strains, Phase III (KMG-III): the genomes of soil and plant-associated and newly described type strains.</title>
        <authorList>
            <person name="Whitman W."/>
        </authorList>
    </citation>
    <scope>NUCLEOTIDE SEQUENCE [LARGE SCALE GENOMIC DNA]</scope>
    <source>
        <strain evidence="2 3">CGMCC 4.7104</strain>
    </source>
</reference>
<feature type="region of interest" description="Disordered" evidence="1">
    <location>
        <begin position="138"/>
        <end position="168"/>
    </location>
</feature>
<evidence type="ECO:0000313" key="2">
    <source>
        <dbReference type="EMBL" id="PRX58233.1"/>
    </source>
</evidence>
<comment type="caution">
    <text evidence="2">The sequence shown here is derived from an EMBL/GenBank/DDBJ whole genome shotgun (WGS) entry which is preliminary data.</text>
</comment>
<dbReference type="Gene3D" id="3.30.750.24">
    <property type="entry name" value="STAS domain"/>
    <property type="match status" value="1"/>
</dbReference>
<evidence type="ECO:0008006" key="4">
    <source>
        <dbReference type="Google" id="ProtNLM"/>
    </source>
</evidence>
<dbReference type="SUPFAM" id="SSF52091">
    <property type="entry name" value="SpoIIaa-like"/>
    <property type="match status" value="1"/>
</dbReference>